<accession>A0A6J4JNX3</accession>
<evidence type="ECO:0000256" key="1">
    <source>
        <dbReference type="SAM" id="MobiDB-lite"/>
    </source>
</evidence>
<feature type="compositionally biased region" description="Polar residues" evidence="1">
    <location>
        <begin position="1"/>
        <end position="10"/>
    </location>
</feature>
<name>A0A6J4JNX3_9CHLR</name>
<feature type="non-terminal residue" evidence="2">
    <location>
        <position position="39"/>
    </location>
</feature>
<proteinExistence type="predicted"/>
<organism evidence="2">
    <name type="scientific">uncultured Chloroflexia bacterium</name>
    <dbReference type="NCBI Taxonomy" id="1672391"/>
    <lineage>
        <taxon>Bacteria</taxon>
        <taxon>Bacillati</taxon>
        <taxon>Chloroflexota</taxon>
        <taxon>Chloroflexia</taxon>
        <taxon>environmental samples</taxon>
    </lineage>
</organism>
<protein>
    <submittedName>
        <fullName evidence="2">Uncharacterized protein</fullName>
    </submittedName>
</protein>
<feature type="compositionally biased region" description="Basic and acidic residues" evidence="1">
    <location>
        <begin position="30"/>
        <end position="39"/>
    </location>
</feature>
<evidence type="ECO:0000313" key="2">
    <source>
        <dbReference type="EMBL" id="CAA9283507.1"/>
    </source>
</evidence>
<sequence>WPSTNLFQTWTSSSRRSARPGGGSATSMQAKERPAISRS</sequence>
<dbReference type="AlphaFoldDB" id="A0A6J4JNX3"/>
<dbReference type="EMBL" id="CADCTK010000832">
    <property type="protein sequence ID" value="CAA9283507.1"/>
    <property type="molecule type" value="Genomic_DNA"/>
</dbReference>
<feature type="non-terminal residue" evidence="2">
    <location>
        <position position="1"/>
    </location>
</feature>
<gene>
    <name evidence="2" type="ORF">AVDCRST_MAG26-3545</name>
</gene>
<feature type="region of interest" description="Disordered" evidence="1">
    <location>
        <begin position="1"/>
        <end position="39"/>
    </location>
</feature>
<reference evidence="2" key="1">
    <citation type="submission" date="2020-02" db="EMBL/GenBank/DDBJ databases">
        <authorList>
            <person name="Meier V. D."/>
        </authorList>
    </citation>
    <scope>NUCLEOTIDE SEQUENCE</scope>
    <source>
        <strain evidence="2">AVDCRST_MAG26</strain>
    </source>
</reference>